<feature type="transmembrane region" description="Helical" evidence="7">
    <location>
        <begin position="47"/>
        <end position="70"/>
    </location>
</feature>
<organism evidence="9 10">
    <name type="scientific">Billgrantia montanilacus</name>
    <dbReference type="NCBI Taxonomy" id="2282305"/>
    <lineage>
        <taxon>Bacteria</taxon>
        <taxon>Pseudomonadati</taxon>
        <taxon>Pseudomonadota</taxon>
        <taxon>Gammaproteobacteria</taxon>
        <taxon>Oceanospirillales</taxon>
        <taxon>Halomonadaceae</taxon>
        <taxon>Billgrantia</taxon>
    </lineage>
</organism>
<dbReference type="Proteomes" id="UP000252405">
    <property type="component" value="Unassembled WGS sequence"/>
</dbReference>
<evidence type="ECO:0000256" key="3">
    <source>
        <dbReference type="ARBA" id="ARBA00022692"/>
    </source>
</evidence>
<dbReference type="InterPro" id="IPR000298">
    <property type="entry name" value="Cyt_c_oxidase-like_su3"/>
</dbReference>
<comment type="similarity">
    <text evidence="2 6">Belongs to the cytochrome c oxidase subunit 3 family.</text>
</comment>
<keyword evidence="3 6" id="KW-0812">Transmembrane</keyword>
<evidence type="ECO:0000256" key="2">
    <source>
        <dbReference type="ARBA" id="ARBA00010581"/>
    </source>
</evidence>
<evidence type="ECO:0000313" key="9">
    <source>
        <dbReference type="EMBL" id="RCV86338.1"/>
    </source>
</evidence>
<feature type="transmembrane region" description="Helical" evidence="7">
    <location>
        <begin position="6"/>
        <end position="26"/>
    </location>
</feature>
<feature type="transmembrane region" description="Helical" evidence="7">
    <location>
        <begin position="90"/>
        <end position="110"/>
    </location>
</feature>
<feature type="transmembrane region" description="Helical" evidence="7">
    <location>
        <begin position="122"/>
        <end position="143"/>
    </location>
</feature>
<dbReference type="EMBL" id="QPII01000026">
    <property type="protein sequence ID" value="RCV86338.1"/>
    <property type="molecule type" value="Genomic_DNA"/>
</dbReference>
<evidence type="ECO:0000256" key="6">
    <source>
        <dbReference type="RuleBase" id="RU003376"/>
    </source>
</evidence>
<dbReference type="PANTHER" id="PTHR11403">
    <property type="entry name" value="CYTOCHROME C OXIDASE SUBUNIT III"/>
    <property type="match status" value="1"/>
</dbReference>
<dbReference type="InterPro" id="IPR024791">
    <property type="entry name" value="Cyt_c/ubiquinol_Oxase_su3"/>
</dbReference>
<dbReference type="OrthoDB" id="9808200at2"/>
<feature type="domain" description="Heme-copper oxidase subunit III family profile" evidence="8">
    <location>
        <begin position="1"/>
        <end position="221"/>
    </location>
</feature>
<dbReference type="GO" id="GO:0005886">
    <property type="term" value="C:plasma membrane"/>
    <property type="evidence" value="ECO:0007669"/>
    <property type="project" value="UniProtKB-SubCell"/>
</dbReference>
<dbReference type="InterPro" id="IPR013833">
    <property type="entry name" value="Cyt_c_oxidase_su3_a-hlx"/>
</dbReference>
<feature type="transmembrane region" description="Helical" evidence="7">
    <location>
        <begin position="199"/>
        <end position="219"/>
    </location>
</feature>
<evidence type="ECO:0000256" key="1">
    <source>
        <dbReference type="ARBA" id="ARBA00004141"/>
    </source>
</evidence>
<feature type="transmembrane region" description="Helical" evidence="7">
    <location>
        <begin position="155"/>
        <end position="178"/>
    </location>
</feature>
<comment type="caution">
    <text evidence="9">The sequence shown here is derived from an EMBL/GenBank/DDBJ whole genome shotgun (WGS) entry which is preliminary data.</text>
</comment>
<dbReference type="AlphaFoldDB" id="A0A368TP72"/>
<dbReference type="GO" id="GO:0004129">
    <property type="term" value="F:cytochrome-c oxidase activity"/>
    <property type="evidence" value="ECO:0007669"/>
    <property type="project" value="InterPro"/>
</dbReference>
<keyword evidence="10" id="KW-1185">Reference proteome</keyword>
<proteinExistence type="inferred from homology"/>
<evidence type="ECO:0000256" key="7">
    <source>
        <dbReference type="SAM" id="Phobius"/>
    </source>
</evidence>
<keyword evidence="5 7" id="KW-0472">Membrane</keyword>
<dbReference type="InterPro" id="IPR035973">
    <property type="entry name" value="Cyt_c_oxidase_su3-like_sf"/>
</dbReference>
<keyword evidence="4 7" id="KW-1133">Transmembrane helix</keyword>
<sequence>MTVTLVFLAVMMALFGGWLFSHSINVRPWEAQVTGRSRLQMPAGVTASRVGLGVFLAVATSLFALTISAYLMRQEMGHDWRPLAVPGLLWWNSVCLVFGSVALQSAWKAARRDDAGRLRLGLLVGGGFTIAFILGQALAWWQLQARGIYLSANPANAFFFLLTALHVLHLLGGLFAWSRSLLRLQRGATPRNMLPSIELCALYWHFLLVVWGILFALLLTT</sequence>
<evidence type="ECO:0000256" key="4">
    <source>
        <dbReference type="ARBA" id="ARBA00022989"/>
    </source>
</evidence>
<comment type="subcellular location">
    <subcellularLocation>
        <location evidence="6">Cell membrane</location>
        <topology evidence="6">Multi-pass membrane protein</topology>
    </subcellularLocation>
    <subcellularLocation>
        <location evidence="1">Membrane</location>
        <topology evidence="1">Multi-pass membrane protein</topology>
    </subcellularLocation>
</comment>
<protein>
    <submittedName>
        <fullName evidence="9">Cytochrome oxidase subunit III</fullName>
    </submittedName>
</protein>
<reference evidence="9 10" key="1">
    <citation type="submission" date="2018-07" db="EMBL/GenBank/DDBJ databases">
        <title>Halomonas montanilacus sp. nov., isolated from Lake Pengyan on Tibetan Plateau.</title>
        <authorList>
            <person name="Lu H."/>
            <person name="Xing P."/>
            <person name="Wu Q."/>
        </authorList>
    </citation>
    <scope>NUCLEOTIDE SEQUENCE [LARGE SCALE GENOMIC DNA]</scope>
    <source>
        <strain evidence="9 10">PYC7W</strain>
    </source>
</reference>
<evidence type="ECO:0000256" key="5">
    <source>
        <dbReference type="ARBA" id="ARBA00023136"/>
    </source>
</evidence>
<dbReference type="Gene3D" id="1.20.120.80">
    <property type="entry name" value="Cytochrome c oxidase, subunit III, four-helix bundle"/>
    <property type="match status" value="1"/>
</dbReference>
<dbReference type="PANTHER" id="PTHR11403:SF10">
    <property type="entry name" value="CYTOCHROME C OXIDASE"/>
    <property type="match status" value="1"/>
</dbReference>
<evidence type="ECO:0000313" key="10">
    <source>
        <dbReference type="Proteomes" id="UP000252405"/>
    </source>
</evidence>
<dbReference type="PROSITE" id="PS50253">
    <property type="entry name" value="COX3"/>
    <property type="match status" value="1"/>
</dbReference>
<dbReference type="GO" id="GO:0019646">
    <property type="term" value="P:aerobic electron transport chain"/>
    <property type="evidence" value="ECO:0007669"/>
    <property type="project" value="InterPro"/>
</dbReference>
<accession>A0A368TP72</accession>
<dbReference type="SUPFAM" id="SSF81452">
    <property type="entry name" value="Cytochrome c oxidase subunit III-like"/>
    <property type="match status" value="1"/>
</dbReference>
<dbReference type="RefSeq" id="WP_114480931.1">
    <property type="nucleotide sequence ID" value="NZ_QPII01000026.1"/>
</dbReference>
<dbReference type="Pfam" id="PF00510">
    <property type="entry name" value="COX3"/>
    <property type="match status" value="1"/>
</dbReference>
<gene>
    <name evidence="9" type="ORF">DU505_21015</name>
</gene>
<evidence type="ECO:0000259" key="8">
    <source>
        <dbReference type="PROSITE" id="PS50253"/>
    </source>
</evidence>
<name>A0A368TP72_9GAMM</name>